<dbReference type="InterPro" id="IPR000851">
    <property type="entry name" value="Ribosomal_uS5"/>
</dbReference>
<dbReference type="GO" id="GO:0003735">
    <property type="term" value="F:structural constituent of ribosome"/>
    <property type="evidence" value="ECO:0007669"/>
    <property type="project" value="UniProtKB-UniRule"/>
</dbReference>
<keyword evidence="4" id="KW-0496">Mitochondrion</keyword>
<evidence type="ECO:0000256" key="6">
    <source>
        <dbReference type="ARBA" id="ARBA00039335"/>
    </source>
</evidence>
<evidence type="ECO:0000256" key="2">
    <source>
        <dbReference type="ARBA" id="ARBA00008945"/>
    </source>
</evidence>
<accession>A0AAV2AMV8</accession>
<evidence type="ECO:0000256" key="3">
    <source>
        <dbReference type="ARBA" id="ARBA00022980"/>
    </source>
</evidence>
<dbReference type="FunFam" id="3.30.230.10:FF:000002">
    <property type="entry name" value="30S ribosomal protein S5"/>
    <property type="match status" value="1"/>
</dbReference>
<dbReference type="FunFam" id="3.30.160.20:FF:000022">
    <property type="entry name" value="28S ribosomal protein S5, mitochondrial"/>
    <property type="match status" value="1"/>
</dbReference>
<comment type="similarity">
    <text evidence="2 10">Belongs to the universal ribosomal protein uS5 family.</text>
</comment>
<dbReference type="AlphaFoldDB" id="A0AAV2AMV8"/>
<dbReference type="GO" id="GO:0005763">
    <property type="term" value="C:mitochondrial small ribosomal subunit"/>
    <property type="evidence" value="ECO:0007669"/>
    <property type="project" value="UniProtKB-ARBA"/>
</dbReference>
<evidence type="ECO:0000256" key="4">
    <source>
        <dbReference type="ARBA" id="ARBA00023128"/>
    </source>
</evidence>
<evidence type="ECO:0000256" key="9">
    <source>
        <dbReference type="PROSITE-ProRule" id="PRU00268"/>
    </source>
</evidence>
<dbReference type="EMBL" id="CAXIEN010000187">
    <property type="protein sequence ID" value="CAL1285006.1"/>
    <property type="molecule type" value="Genomic_DNA"/>
</dbReference>
<evidence type="ECO:0000259" key="11">
    <source>
        <dbReference type="PROSITE" id="PS50881"/>
    </source>
</evidence>
<reference evidence="12 13" key="1">
    <citation type="submission" date="2024-04" db="EMBL/GenBank/DDBJ databases">
        <authorList>
            <person name="Rising A."/>
            <person name="Reimegard J."/>
            <person name="Sonavane S."/>
            <person name="Akerstrom W."/>
            <person name="Nylinder S."/>
            <person name="Hedman E."/>
            <person name="Kallberg Y."/>
        </authorList>
    </citation>
    <scope>NUCLEOTIDE SEQUENCE [LARGE SCALE GENOMIC DNA]</scope>
</reference>
<comment type="subunit">
    <text evidence="8">Component of the mitochondrial ribosome small subunit (28S) which comprises a 12S rRNA and about 30 distinct proteins.</text>
</comment>
<evidence type="ECO:0000256" key="8">
    <source>
        <dbReference type="ARBA" id="ARBA00062683"/>
    </source>
</evidence>
<dbReference type="GO" id="GO:0005743">
    <property type="term" value="C:mitochondrial inner membrane"/>
    <property type="evidence" value="ECO:0007669"/>
    <property type="project" value="UniProtKB-ARBA"/>
</dbReference>
<gene>
    <name evidence="12" type="ORF">LARSCL_LOCUS13461</name>
</gene>
<evidence type="ECO:0000256" key="10">
    <source>
        <dbReference type="RuleBase" id="RU003823"/>
    </source>
</evidence>
<dbReference type="InterPro" id="IPR005324">
    <property type="entry name" value="Ribosomal_uS5_C"/>
</dbReference>
<dbReference type="SUPFAM" id="SSF54768">
    <property type="entry name" value="dsRNA-binding domain-like"/>
    <property type="match status" value="1"/>
</dbReference>
<comment type="caution">
    <text evidence="12">The sequence shown here is derived from an EMBL/GenBank/DDBJ whole genome shotgun (WGS) entry which is preliminary data.</text>
</comment>
<evidence type="ECO:0000256" key="7">
    <source>
        <dbReference type="ARBA" id="ARBA00041606"/>
    </source>
</evidence>
<sequence>MAALRFAVLNLCKQSLHRNSNFIELSNCVIKAVSSSANVNISKQTTFLPIVTSLRLSHTFLSRISADQLWKGVTSVSNAGRRKGRGRASGRTRQRDLNRGQVIGFGKKNMLWPGLNAPVIQGREVLRQVELPPDEERQKRILELRDKSTSRRSFKLHPLERGWTGNRLPGRSLGPPDPVGEETFEGFDSRVLQFKPVMHMSGTRGRVRRLSAMVIVGNKKGLAGFALATSVNGGTAAKSAKNRAAKVLRYIELDNNSVRHDFFSQFGAIRLFVHKMPEGYGLVCHRVIKAICEVLGIKDLWVKVEGPTDNYQCITRAFFIGLHKQKSPEQLANEKGLHVVEMRKNRDYYPVVVASPERCRTEEEIGSTELLDFKVHLFNGKVEAPREKYKPFYMNFPSYKKEMKDREPLRNQRGVRIHLLAKYGALKSFINVREEEKAKKELKETVEE</sequence>
<comment type="subcellular location">
    <subcellularLocation>
        <location evidence="1">Mitochondrion</location>
    </subcellularLocation>
</comment>
<dbReference type="Pfam" id="PF21251">
    <property type="entry name" value="Ribosomal_uS5m_N"/>
    <property type="match status" value="1"/>
</dbReference>
<dbReference type="GO" id="GO:0003723">
    <property type="term" value="F:RNA binding"/>
    <property type="evidence" value="ECO:0007669"/>
    <property type="project" value="InterPro"/>
</dbReference>
<evidence type="ECO:0000313" key="12">
    <source>
        <dbReference type="EMBL" id="CAL1285006.1"/>
    </source>
</evidence>
<proteinExistence type="inferred from homology"/>
<evidence type="ECO:0000256" key="1">
    <source>
        <dbReference type="ARBA" id="ARBA00004173"/>
    </source>
</evidence>
<organism evidence="12 13">
    <name type="scientific">Larinioides sclopetarius</name>
    <dbReference type="NCBI Taxonomy" id="280406"/>
    <lineage>
        <taxon>Eukaryota</taxon>
        <taxon>Metazoa</taxon>
        <taxon>Ecdysozoa</taxon>
        <taxon>Arthropoda</taxon>
        <taxon>Chelicerata</taxon>
        <taxon>Arachnida</taxon>
        <taxon>Araneae</taxon>
        <taxon>Araneomorphae</taxon>
        <taxon>Entelegynae</taxon>
        <taxon>Araneoidea</taxon>
        <taxon>Araneidae</taxon>
        <taxon>Larinioides</taxon>
    </lineage>
</organism>
<name>A0AAV2AMV8_9ARAC</name>
<dbReference type="PANTHER" id="PTHR48277:SF1">
    <property type="entry name" value="MITOCHONDRIAL RIBOSOMAL PROTEIN S5"/>
    <property type="match status" value="1"/>
</dbReference>
<dbReference type="PANTHER" id="PTHR48277">
    <property type="entry name" value="MITOCHONDRIAL RIBOSOMAL PROTEIN S5"/>
    <property type="match status" value="1"/>
</dbReference>
<evidence type="ECO:0000313" key="13">
    <source>
        <dbReference type="Proteomes" id="UP001497382"/>
    </source>
</evidence>
<evidence type="ECO:0000256" key="5">
    <source>
        <dbReference type="ARBA" id="ARBA00023274"/>
    </source>
</evidence>
<dbReference type="InterPro" id="IPR013810">
    <property type="entry name" value="Ribosomal_uS5_N"/>
</dbReference>
<dbReference type="SUPFAM" id="SSF54211">
    <property type="entry name" value="Ribosomal protein S5 domain 2-like"/>
    <property type="match status" value="1"/>
</dbReference>
<dbReference type="InterPro" id="IPR014721">
    <property type="entry name" value="Ribsml_uS5_D2-typ_fold_subgr"/>
</dbReference>
<dbReference type="Proteomes" id="UP001497382">
    <property type="component" value="Unassembled WGS sequence"/>
</dbReference>
<dbReference type="Pfam" id="PF03719">
    <property type="entry name" value="Ribosomal_S5_C"/>
    <property type="match status" value="1"/>
</dbReference>
<dbReference type="Gene3D" id="3.30.160.20">
    <property type="match status" value="1"/>
</dbReference>
<dbReference type="PROSITE" id="PS50881">
    <property type="entry name" value="S5_DSRBD"/>
    <property type="match status" value="1"/>
</dbReference>
<dbReference type="GO" id="GO:0006412">
    <property type="term" value="P:translation"/>
    <property type="evidence" value="ECO:0007669"/>
    <property type="project" value="InterPro"/>
</dbReference>
<feature type="domain" description="S5 DRBM" evidence="11">
    <location>
        <begin position="187"/>
        <end position="251"/>
    </location>
</feature>
<dbReference type="InterPro" id="IPR048584">
    <property type="entry name" value="Ribosomal_uS5m_N"/>
</dbReference>
<keyword evidence="3 9" id="KW-0689">Ribosomal protein</keyword>
<dbReference type="InterPro" id="IPR020568">
    <property type="entry name" value="Ribosomal_Su5_D2-typ_SF"/>
</dbReference>
<protein>
    <recommendedName>
        <fullName evidence="6">Small ribosomal subunit protein uS5m</fullName>
    </recommendedName>
    <alternativeName>
        <fullName evidence="7">28S ribosomal protein S5, mitochondrial</fullName>
    </alternativeName>
</protein>
<keyword evidence="13" id="KW-1185">Reference proteome</keyword>
<keyword evidence="5 9" id="KW-0687">Ribonucleoprotein</keyword>
<dbReference type="Pfam" id="PF00333">
    <property type="entry name" value="Ribosomal_S5"/>
    <property type="match status" value="1"/>
</dbReference>
<dbReference type="Gene3D" id="3.30.230.10">
    <property type="match status" value="1"/>
</dbReference>